<dbReference type="Pfam" id="PF21082">
    <property type="entry name" value="MS_channel_3rd"/>
    <property type="match status" value="1"/>
</dbReference>
<evidence type="ECO:0000256" key="4">
    <source>
        <dbReference type="ARBA" id="ARBA00022692"/>
    </source>
</evidence>
<dbReference type="GO" id="GO:0008381">
    <property type="term" value="F:mechanosensitive monoatomic ion channel activity"/>
    <property type="evidence" value="ECO:0007669"/>
    <property type="project" value="InterPro"/>
</dbReference>
<evidence type="ECO:0000259" key="9">
    <source>
        <dbReference type="Pfam" id="PF21082"/>
    </source>
</evidence>
<proteinExistence type="inferred from homology"/>
<dbReference type="HOGENOM" id="CLU_037945_3_0_2"/>
<organism evidence="10 11">
    <name type="scientific">Methanohalobium evestigatum (strain ATCC BAA-1072 / DSM 3721 / NBRC 107634 / OCM 161 / Z-7303)</name>
    <dbReference type="NCBI Taxonomy" id="644295"/>
    <lineage>
        <taxon>Archaea</taxon>
        <taxon>Methanobacteriati</taxon>
        <taxon>Methanobacteriota</taxon>
        <taxon>Stenosarchaea group</taxon>
        <taxon>Methanomicrobia</taxon>
        <taxon>Methanosarcinales</taxon>
        <taxon>Methanosarcinaceae</taxon>
        <taxon>Methanohalobium</taxon>
    </lineage>
</organism>
<gene>
    <name evidence="10" type="ordered locus">Metev_0140</name>
</gene>
<evidence type="ECO:0000313" key="11">
    <source>
        <dbReference type="Proteomes" id="UP000000391"/>
    </source>
</evidence>
<feature type="domain" description="Mechanosensitive ion channel MscS C-terminal" evidence="9">
    <location>
        <begin position="184"/>
        <end position="277"/>
    </location>
</feature>
<keyword evidence="4 7" id="KW-0812">Transmembrane</keyword>
<evidence type="ECO:0000256" key="2">
    <source>
        <dbReference type="ARBA" id="ARBA00008017"/>
    </source>
</evidence>
<evidence type="ECO:0000313" key="10">
    <source>
        <dbReference type="EMBL" id="ADI73071.1"/>
    </source>
</evidence>
<dbReference type="KEGG" id="mev:Metev_0140"/>
<dbReference type="Proteomes" id="UP000000391">
    <property type="component" value="Chromosome"/>
</dbReference>
<dbReference type="Pfam" id="PF00924">
    <property type="entry name" value="MS_channel_2nd"/>
    <property type="match status" value="1"/>
</dbReference>
<dbReference type="EMBL" id="CP002069">
    <property type="protein sequence ID" value="ADI73071.1"/>
    <property type="molecule type" value="Genomic_DNA"/>
</dbReference>
<feature type="domain" description="Mechanosensitive ion channel MscS" evidence="8">
    <location>
        <begin position="108"/>
        <end position="173"/>
    </location>
</feature>
<feature type="transmembrane region" description="Helical" evidence="7">
    <location>
        <begin position="15"/>
        <end position="35"/>
    </location>
</feature>
<dbReference type="InterPro" id="IPR049278">
    <property type="entry name" value="MS_channel_C"/>
</dbReference>
<comment type="subcellular location">
    <subcellularLocation>
        <location evidence="1">Cell membrane</location>
        <topology evidence="1">Multi-pass membrane protein</topology>
    </subcellularLocation>
</comment>
<dbReference type="InterPro" id="IPR006685">
    <property type="entry name" value="MscS_channel_2nd"/>
</dbReference>
<dbReference type="InterPro" id="IPR006686">
    <property type="entry name" value="MscS_channel_CS"/>
</dbReference>
<evidence type="ECO:0000256" key="6">
    <source>
        <dbReference type="ARBA" id="ARBA00023136"/>
    </source>
</evidence>
<evidence type="ECO:0000256" key="3">
    <source>
        <dbReference type="ARBA" id="ARBA00022475"/>
    </source>
</evidence>
<dbReference type="PROSITE" id="PS01246">
    <property type="entry name" value="UPF0003"/>
    <property type="match status" value="1"/>
</dbReference>
<dbReference type="Gene3D" id="1.10.287.1260">
    <property type="match status" value="1"/>
</dbReference>
<dbReference type="InterPro" id="IPR045275">
    <property type="entry name" value="MscS_archaea/bacteria_type"/>
</dbReference>
<feature type="transmembrane region" description="Helical" evidence="7">
    <location>
        <begin position="86"/>
        <end position="105"/>
    </location>
</feature>
<evidence type="ECO:0000259" key="8">
    <source>
        <dbReference type="Pfam" id="PF00924"/>
    </source>
</evidence>
<sequence>MVLEEYIPEWLMKNLANLVFVLAVIIASFIIAKIVDRALKTYFGIVSKKMVIDETVYGLVRRISVALVYFAGIIVIILSVPFLRNISLALFAGAGFAGIVVGMAAQSTLSNVIAGVSLATFRPFRVGDRVNINNEYGTVTDITLGHTVVNTWDNRRLMIPNHIISDQSIINWTIEDSTVLWPIDMGISYDSDIDHAKSIMIEEARKHPNVMRYEDIINYHPMSSKDEGIEVYVTECGDFAVNLRLFVWIVTRGIAYTTGCELREAIKKRFDAEGIEIPFPYRTIVYKKDIMEEKEQLYRENK</sequence>
<dbReference type="Gene3D" id="2.30.30.60">
    <property type="match status" value="1"/>
</dbReference>
<dbReference type="InterPro" id="IPR010920">
    <property type="entry name" value="LSM_dom_sf"/>
</dbReference>
<keyword evidence="6 7" id="KW-0472">Membrane</keyword>
<comment type="similarity">
    <text evidence="2">Belongs to the MscS (TC 1.A.23) family.</text>
</comment>
<evidence type="ECO:0000256" key="7">
    <source>
        <dbReference type="SAM" id="Phobius"/>
    </source>
</evidence>
<dbReference type="GO" id="GO:0005886">
    <property type="term" value="C:plasma membrane"/>
    <property type="evidence" value="ECO:0007669"/>
    <property type="project" value="UniProtKB-SubCell"/>
</dbReference>
<accession>D7E649</accession>
<dbReference type="STRING" id="644295.Metev_0140"/>
<dbReference type="PANTHER" id="PTHR30221">
    <property type="entry name" value="SMALL-CONDUCTANCE MECHANOSENSITIVE CHANNEL"/>
    <property type="match status" value="1"/>
</dbReference>
<feature type="transmembrane region" description="Helical" evidence="7">
    <location>
        <begin position="56"/>
        <end position="80"/>
    </location>
</feature>
<dbReference type="OrthoDB" id="121853at2157"/>
<dbReference type="InterPro" id="IPR011066">
    <property type="entry name" value="MscS_channel_C_sf"/>
</dbReference>
<dbReference type="SUPFAM" id="SSF82689">
    <property type="entry name" value="Mechanosensitive channel protein MscS (YggB), C-terminal domain"/>
    <property type="match status" value="1"/>
</dbReference>
<dbReference type="InterPro" id="IPR023408">
    <property type="entry name" value="MscS_beta-dom_sf"/>
</dbReference>
<dbReference type="AlphaFoldDB" id="D7E649"/>
<evidence type="ECO:0000256" key="5">
    <source>
        <dbReference type="ARBA" id="ARBA00022989"/>
    </source>
</evidence>
<keyword evidence="3" id="KW-1003">Cell membrane</keyword>
<dbReference type="GeneID" id="9345751"/>
<evidence type="ECO:0000256" key="1">
    <source>
        <dbReference type="ARBA" id="ARBA00004651"/>
    </source>
</evidence>
<dbReference type="PANTHER" id="PTHR30221:SF8">
    <property type="entry name" value="SMALL-CONDUCTANCE MECHANOSENSITIVE CHANNEL"/>
    <property type="match status" value="1"/>
</dbReference>
<reference evidence="10 11" key="1">
    <citation type="submission" date="2010-06" db="EMBL/GenBank/DDBJ databases">
        <title>Complete sequence chromosome of Methanohalobium evestigatum Z-7303.</title>
        <authorList>
            <consortium name="US DOE Joint Genome Institute"/>
            <person name="Lucas S."/>
            <person name="Copeland A."/>
            <person name="Lapidus A."/>
            <person name="Cheng J.-F."/>
            <person name="Bruce D."/>
            <person name="Goodwin L."/>
            <person name="Pitluck S."/>
            <person name="Saunders E."/>
            <person name="Detter J.C."/>
            <person name="Han C."/>
            <person name="Tapia R."/>
            <person name="Land M."/>
            <person name="Hauser L."/>
            <person name="Kyrpides N."/>
            <person name="Mikhailova N."/>
            <person name="Sieprawska-Lupa M."/>
            <person name="Whitman W.B."/>
            <person name="Anderson I."/>
            <person name="Woyke T."/>
        </authorList>
    </citation>
    <scope>NUCLEOTIDE SEQUENCE [LARGE SCALE GENOMIC DNA]</scope>
    <source>
        <strain evidence="11">ATCC BAA-1072 / DSM 3721 / NBRC 107634 / OCM 161 / Z-7303</strain>
    </source>
</reference>
<keyword evidence="11" id="KW-1185">Reference proteome</keyword>
<name>D7E649_METEZ</name>
<keyword evidence="5 7" id="KW-1133">Transmembrane helix</keyword>
<protein>
    <submittedName>
        <fullName evidence="10">MscS Mechanosensitive ion channel</fullName>
    </submittedName>
</protein>
<dbReference type="RefSeq" id="WP_013193639.1">
    <property type="nucleotide sequence ID" value="NC_014253.1"/>
</dbReference>
<dbReference type="Gene3D" id="3.30.70.100">
    <property type="match status" value="1"/>
</dbReference>
<dbReference type="SUPFAM" id="SSF50182">
    <property type="entry name" value="Sm-like ribonucleoproteins"/>
    <property type="match status" value="1"/>
</dbReference>